<keyword evidence="2 8" id="KW-0645">Protease</keyword>
<dbReference type="InterPro" id="IPR002510">
    <property type="entry name" value="Metalloprtase-TldD/E_N"/>
</dbReference>
<dbReference type="STRING" id="867904.Metho_1685"/>
<dbReference type="InterPro" id="IPR036059">
    <property type="entry name" value="TldD/PmbA_sf"/>
</dbReference>
<evidence type="ECO:0000256" key="3">
    <source>
        <dbReference type="ARBA" id="ARBA00022801"/>
    </source>
</evidence>
<dbReference type="PIRSF" id="PIRSF004919">
    <property type="entry name" value="TldD"/>
    <property type="match status" value="1"/>
</dbReference>
<evidence type="ECO:0000259" key="7">
    <source>
        <dbReference type="Pfam" id="PF19290"/>
    </source>
</evidence>
<keyword evidence="4" id="KW-0482">Metalloprotease</keyword>
<dbReference type="Proteomes" id="UP000010866">
    <property type="component" value="Chromosome"/>
</dbReference>
<dbReference type="InterPro" id="IPR025502">
    <property type="entry name" value="TldD"/>
</dbReference>
<dbReference type="PANTHER" id="PTHR30624:SF0">
    <property type="entry name" value="METALLOPROTEASE SLR0863"/>
    <property type="match status" value="1"/>
</dbReference>
<dbReference type="Pfam" id="PF01523">
    <property type="entry name" value="PmbA_TldD_1st"/>
    <property type="match status" value="1"/>
</dbReference>
<dbReference type="GO" id="GO:0006508">
    <property type="term" value="P:proteolysis"/>
    <property type="evidence" value="ECO:0007669"/>
    <property type="project" value="UniProtKB-KW"/>
</dbReference>
<dbReference type="InterPro" id="IPR035068">
    <property type="entry name" value="TldD/PmbA_N"/>
</dbReference>
<dbReference type="HOGENOM" id="CLU_026425_1_2_2"/>
<evidence type="ECO:0000259" key="6">
    <source>
        <dbReference type="Pfam" id="PF19289"/>
    </source>
</evidence>
<gene>
    <name evidence="8" type="ordered locus">Metho_1685</name>
</gene>
<feature type="domain" description="Metalloprotease TldD/E central" evidence="7">
    <location>
        <begin position="103"/>
        <end position="208"/>
    </location>
</feature>
<dbReference type="Pfam" id="PF19290">
    <property type="entry name" value="PmbA_TldD_2nd"/>
    <property type="match status" value="1"/>
</dbReference>
<evidence type="ECO:0000256" key="4">
    <source>
        <dbReference type="ARBA" id="ARBA00023049"/>
    </source>
</evidence>
<feature type="domain" description="Metalloprotease TldD/E C-terminal" evidence="6">
    <location>
        <begin position="217"/>
        <end position="445"/>
    </location>
</feature>
<dbReference type="GO" id="GO:0008237">
    <property type="term" value="F:metallopeptidase activity"/>
    <property type="evidence" value="ECO:0007669"/>
    <property type="project" value="UniProtKB-KW"/>
</dbReference>
<evidence type="ECO:0000313" key="9">
    <source>
        <dbReference type="Proteomes" id="UP000010866"/>
    </source>
</evidence>
<dbReference type="AlphaFoldDB" id="L0L0I2"/>
<evidence type="ECO:0000256" key="1">
    <source>
        <dbReference type="ARBA" id="ARBA00005836"/>
    </source>
</evidence>
<sequence>MTPMKNVDFYDVRVVDATTTSIIIDNGNVEEISVNYTRGGGIRALCGGSWGFTSADGYFNEKKALNAASELAVSMNSRNPKEKVDLKTVGKPTLKDLPRIKVDPRDISIEEKVALLKEMSKRAKLEGISSTSAVYSESEVKVCYNNIDGLDCEYELIRSGFAVSAVASENGIYQAGRESKFGVKGYEIFDETDALELATNAANEALQLIHAKPAKGGNMPVILDQELAGVFVHEAVGHASEADLVLEGSSILENMIGKQIASPLITIVDDPTLHEYGYFPFDDEGAQSQKTTIIKDGVMSSYLHSRETSAKLGGEPGHSRCQGYSMPIVRMSNTYLDNGKSTFEEMLEEIGDGMYLIGSRGGQVNTGEGIFQFNAEKAYLIEKGEITTLMRDVSLSGKTLEILNNVTHVGNDLKMNSGRCGKGGQLVPVSDGSPHICISKAVVGGV</sequence>
<feature type="domain" description="Metalloprotease TldD/E N-terminal" evidence="5">
    <location>
        <begin position="10"/>
        <end position="73"/>
    </location>
</feature>
<keyword evidence="3" id="KW-0378">Hydrolase</keyword>
<dbReference type="PANTHER" id="PTHR30624">
    <property type="entry name" value="UNCHARACTERIZED PROTEIN TLDD AND PMBA"/>
    <property type="match status" value="1"/>
</dbReference>
<dbReference type="EMBL" id="CP003362">
    <property type="protein sequence ID" value="AGB49878.1"/>
    <property type="molecule type" value="Genomic_DNA"/>
</dbReference>
<organism evidence="8 9">
    <name type="scientific">Methanomethylovorans hollandica (strain DSM 15978 / NBRC 107637 / DMS1)</name>
    <dbReference type="NCBI Taxonomy" id="867904"/>
    <lineage>
        <taxon>Archaea</taxon>
        <taxon>Methanobacteriati</taxon>
        <taxon>Methanobacteriota</taxon>
        <taxon>Stenosarchaea group</taxon>
        <taxon>Methanomicrobia</taxon>
        <taxon>Methanosarcinales</taxon>
        <taxon>Methanosarcinaceae</taxon>
        <taxon>Methanomethylovorans</taxon>
    </lineage>
</organism>
<reference evidence="9" key="1">
    <citation type="submission" date="2012-02" db="EMBL/GenBank/DDBJ databases">
        <title>Complete sequence of chromosome of Methanomethylovorans hollandica DSM 15978.</title>
        <authorList>
            <person name="Lucas S."/>
            <person name="Copeland A."/>
            <person name="Lapidus A."/>
            <person name="Glavina del Rio T."/>
            <person name="Dalin E."/>
            <person name="Tice H."/>
            <person name="Bruce D."/>
            <person name="Goodwin L."/>
            <person name="Pitluck S."/>
            <person name="Peters L."/>
            <person name="Mikhailova N."/>
            <person name="Held B."/>
            <person name="Kyrpides N."/>
            <person name="Mavromatis K."/>
            <person name="Ivanova N."/>
            <person name="Brettin T."/>
            <person name="Detter J.C."/>
            <person name="Han C."/>
            <person name="Larimer F."/>
            <person name="Land M."/>
            <person name="Hauser L."/>
            <person name="Markowitz V."/>
            <person name="Cheng J.-F."/>
            <person name="Hugenholtz P."/>
            <person name="Woyke T."/>
            <person name="Wu D."/>
            <person name="Spring S."/>
            <person name="Schroeder M."/>
            <person name="Brambilla E."/>
            <person name="Klenk H.-P."/>
            <person name="Eisen J.A."/>
        </authorList>
    </citation>
    <scope>NUCLEOTIDE SEQUENCE [LARGE SCALE GENOMIC DNA]</scope>
    <source>
        <strain evidence="9">DSM 15978 / NBRC 107637 / DMS1</strain>
    </source>
</reference>
<dbReference type="InterPro" id="IPR045570">
    <property type="entry name" value="Metalloprtase-TldD/E_cen_dom"/>
</dbReference>
<name>L0L0I2_METHD</name>
<dbReference type="InterPro" id="IPR045569">
    <property type="entry name" value="Metalloprtase-TldD/E_C"/>
</dbReference>
<proteinExistence type="inferred from homology"/>
<evidence type="ECO:0000313" key="8">
    <source>
        <dbReference type="EMBL" id="AGB49878.1"/>
    </source>
</evidence>
<dbReference type="InterPro" id="IPR051463">
    <property type="entry name" value="Peptidase_U62_metallo"/>
</dbReference>
<comment type="similarity">
    <text evidence="1">Belongs to the peptidase U62 family.</text>
</comment>
<protein>
    <submittedName>
        <fullName evidence="8">Putative Zn-dependent protease-like protein</fullName>
    </submittedName>
</protein>
<accession>L0L0I2</accession>
<dbReference type="Pfam" id="PF19289">
    <property type="entry name" value="PmbA_TldD_3rd"/>
    <property type="match status" value="1"/>
</dbReference>
<dbReference type="KEGG" id="mhz:Metho_1685"/>
<evidence type="ECO:0000256" key="2">
    <source>
        <dbReference type="ARBA" id="ARBA00022670"/>
    </source>
</evidence>
<dbReference type="GO" id="GO:0005829">
    <property type="term" value="C:cytosol"/>
    <property type="evidence" value="ECO:0007669"/>
    <property type="project" value="TreeGrafter"/>
</dbReference>
<evidence type="ECO:0000259" key="5">
    <source>
        <dbReference type="Pfam" id="PF01523"/>
    </source>
</evidence>
<keyword evidence="9" id="KW-1185">Reference proteome</keyword>
<dbReference type="Gene3D" id="3.30.2290.10">
    <property type="entry name" value="PmbA/TldD superfamily"/>
    <property type="match status" value="1"/>
</dbReference>
<dbReference type="SUPFAM" id="SSF111283">
    <property type="entry name" value="Putative modulator of DNA gyrase, PmbA/TldD"/>
    <property type="match status" value="1"/>
</dbReference>